<gene>
    <name evidence="2" type="ORF">AADG42_10055</name>
</gene>
<sequence>MTEHTPPTTGDDAAAQDGSPRHGFETPEGLRTLLIRLHEAGPGAWRSDREAAELMRYTAERYRRLARKYALDEWEIASAAFEVMLAPSTRNAGNPWAVVTRAMKITCGVEVRAAGMLVSPSKVRHTARIVGFHDAIRFAERENLADYHPAFAVNPTTDNEEDFDGSERARVAAVLSEIVGLFASAGWDAVLVTDCIEHVAYRLGDLTSRPNAVEVLRRDRAIPELLGVPSTSWAALLRIVLGHPAPKHAGTATGDGVLLRLLSGEPLDSLRCDTGLLAAIWAANPDKQAEP</sequence>
<keyword evidence="3" id="KW-1185">Reference proteome</keyword>
<evidence type="ECO:0000256" key="1">
    <source>
        <dbReference type="SAM" id="MobiDB-lite"/>
    </source>
</evidence>
<accession>A0ABZ3FS65</accession>
<evidence type="ECO:0000313" key="3">
    <source>
        <dbReference type="Proteomes" id="UP001442841"/>
    </source>
</evidence>
<proteinExistence type="predicted"/>
<protein>
    <recommendedName>
        <fullName evidence="4">Exopolyphosphatase</fullName>
    </recommendedName>
</protein>
<dbReference type="Proteomes" id="UP001442841">
    <property type="component" value="Chromosome"/>
</dbReference>
<reference evidence="2 3" key="1">
    <citation type="submission" date="2024-04" db="EMBL/GenBank/DDBJ databases">
        <title>Isolation of an actinomycete strain from pig manure.</title>
        <authorList>
            <person name="Gong T."/>
            <person name="Yu Z."/>
            <person name="An M."/>
            <person name="Wei C."/>
            <person name="Yang W."/>
            <person name="Liu L."/>
        </authorList>
    </citation>
    <scope>NUCLEOTIDE SEQUENCE [LARGE SCALE GENOMIC DNA]</scope>
    <source>
        <strain evidence="2 3">ZF39</strain>
    </source>
</reference>
<dbReference type="RefSeq" id="WP_182818771.1">
    <property type="nucleotide sequence ID" value="NZ_CP154795.1"/>
</dbReference>
<feature type="region of interest" description="Disordered" evidence="1">
    <location>
        <begin position="1"/>
        <end position="25"/>
    </location>
</feature>
<name>A0ABZ3FS65_9ACTN</name>
<dbReference type="EMBL" id="CP154795">
    <property type="protein sequence ID" value="XAN07623.1"/>
    <property type="molecule type" value="Genomic_DNA"/>
</dbReference>
<evidence type="ECO:0000313" key="2">
    <source>
        <dbReference type="EMBL" id="XAN07623.1"/>
    </source>
</evidence>
<organism evidence="2 3">
    <name type="scientific">Ammonicoccus fulvus</name>
    <dbReference type="NCBI Taxonomy" id="3138240"/>
    <lineage>
        <taxon>Bacteria</taxon>
        <taxon>Bacillati</taxon>
        <taxon>Actinomycetota</taxon>
        <taxon>Actinomycetes</taxon>
        <taxon>Propionibacteriales</taxon>
        <taxon>Propionibacteriaceae</taxon>
        <taxon>Ammonicoccus</taxon>
    </lineage>
</organism>
<evidence type="ECO:0008006" key="4">
    <source>
        <dbReference type="Google" id="ProtNLM"/>
    </source>
</evidence>